<accession>A0A6A6JSX0</accession>
<feature type="region of interest" description="Disordered" evidence="1">
    <location>
        <begin position="322"/>
        <end position="406"/>
    </location>
</feature>
<keyword evidence="2" id="KW-1133">Transmembrane helix</keyword>
<evidence type="ECO:0000313" key="3">
    <source>
        <dbReference type="EMBL" id="KAF2278836.1"/>
    </source>
</evidence>
<dbReference type="CDD" id="cd14939">
    <property type="entry name" value="7tmD_STE2"/>
    <property type="match status" value="1"/>
</dbReference>
<keyword evidence="2" id="KW-0812">Transmembrane</keyword>
<dbReference type="PANTHER" id="PTHR28009:SF1">
    <property type="entry name" value="PHEROMONE ALPHA FACTOR RECEPTOR"/>
    <property type="match status" value="1"/>
</dbReference>
<dbReference type="Pfam" id="PF02116">
    <property type="entry name" value="STE2"/>
    <property type="match status" value="1"/>
</dbReference>
<dbReference type="Gene3D" id="1.10.287.920">
    <property type="entry name" value="Pheromone alpha factor receptor"/>
    <property type="match status" value="1"/>
</dbReference>
<keyword evidence="2" id="KW-0472">Membrane</keyword>
<reference evidence="3" key="1">
    <citation type="journal article" date="2020" name="Stud. Mycol.">
        <title>101 Dothideomycetes genomes: a test case for predicting lifestyles and emergence of pathogens.</title>
        <authorList>
            <person name="Haridas S."/>
            <person name="Albert R."/>
            <person name="Binder M."/>
            <person name="Bloem J."/>
            <person name="Labutti K."/>
            <person name="Salamov A."/>
            <person name="Andreopoulos B."/>
            <person name="Baker S."/>
            <person name="Barry K."/>
            <person name="Bills G."/>
            <person name="Bluhm B."/>
            <person name="Cannon C."/>
            <person name="Castanera R."/>
            <person name="Culley D."/>
            <person name="Daum C."/>
            <person name="Ezra D."/>
            <person name="Gonzalez J."/>
            <person name="Henrissat B."/>
            <person name="Kuo A."/>
            <person name="Liang C."/>
            <person name="Lipzen A."/>
            <person name="Lutzoni F."/>
            <person name="Magnuson J."/>
            <person name="Mondo S."/>
            <person name="Nolan M."/>
            <person name="Ohm R."/>
            <person name="Pangilinan J."/>
            <person name="Park H.-J."/>
            <person name="Ramirez L."/>
            <person name="Alfaro M."/>
            <person name="Sun H."/>
            <person name="Tritt A."/>
            <person name="Yoshinaga Y."/>
            <person name="Zwiers L.-H."/>
            <person name="Turgeon B."/>
            <person name="Goodwin S."/>
            <person name="Spatafora J."/>
            <person name="Crous P."/>
            <person name="Grigoriev I."/>
        </authorList>
    </citation>
    <scope>NUCLEOTIDE SEQUENCE</scope>
    <source>
        <strain evidence="3">CBS 379.55</strain>
    </source>
</reference>
<dbReference type="GO" id="GO:0004932">
    <property type="term" value="F:mating-type factor pheromone receptor activity"/>
    <property type="evidence" value="ECO:0007669"/>
    <property type="project" value="InterPro"/>
</dbReference>
<sequence>MATPTSSPVPLPPDFNPFEQPFTLIGGDGVPFNVTMKDVDHLREFGVRLAINYGTQIGASIVLLVMLLLLTRREKRRSAIFVLNALCLAVNIVRSVLQSRYLTGHYFNVYSILAADTSHDTDADLANTVASNTMTLLLVICIMASLSMQVWVVCKTAPTWQRIVIMCVTTAIALVAVGYRFAVTVISNDLALKETPYGMVEYQWLLDQMNIMQAVAIWVYCAVFTAKLGHALISRRRMGMTQFGPMQIVFIMGAQTMVIPAIFAVLQFNKDVPELGSQTLTVVCLFLPLSAIWAGVVASDNELGASSGGGVHRLLVQDQFGRSSGAGSPNSSRFMHGGSKGTASTLVSSFGAKEMESPVSAGKRREGRGEGEDGIYVDREWGVKAEREGEGEGEGPSREKDAYGHV</sequence>
<feature type="transmembrane region" description="Helical" evidence="2">
    <location>
        <begin position="134"/>
        <end position="154"/>
    </location>
</feature>
<dbReference type="RefSeq" id="XP_033656375.1">
    <property type="nucleotide sequence ID" value="XM_033793865.1"/>
</dbReference>
<organism evidence="3 4">
    <name type="scientific">Westerdykella ornata</name>
    <dbReference type="NCBI Taxonomy" id="318751"/>
    <lineage>
        <taxon>Eukaryota</taxon>
        <taxon>Fungi</taxon>
        <taxon>Dikarya</taxon>
        <taxon>Ascomycota</taxon>
        <taxon>Pezizomycotina</taxon>
        <taxon>Dothideomycetes</taxon>
        <taxon>Pleosporomycetidae</taxon>
        <taxon>Pleosporales</taxon>
        <taxon>Sporormiaceae</taxon>
        <taxon>Westerdykella</taxon>
    </lineage>
</organism>
<feature type="transmembrane region" description="Helical" evidence="2">
    <location>
        <begin position="163"/>
        <end position="182"/>
    </location>
</feature>
<dbReference type="PRINTS" id="PR00250">
    <property type="entry name" value="GPCRSTE2"/>
</dbReference>
<dbReference type="EMBL" id="ML986487">
    <property type="protein sequence ID" value="KAF2278836.1"/>
    <property type="molecule type" value="Genomic_DNA"/>
</dbReference>
<feature type="transmembrane region" description="Helical" evidence="2">
    <location>
        <begin position="280"/>
        <end position="298"/>
    </location>
</feature>
<name>A0A6A6JSX0_WESOR</name>
<feature type="compositionally biased region" description="Polar residues" evidence="1">
    <location>
        <begin position="322"/>
        <end position="333"/>
    </location>
</feature>
<feature type="transmembrane region" description="Helical" evidence="2">
    <location>
        <begin position="50"/>
        <end position="71"/>
    </location>
</feature>
<feature type="compositionally biased region" description="Basic and acidic residues" evidence="1">
    <location>
        <begin position="363"/>
        <end position="406"/>
    </location>
</feature>
<dbReference type="PANTHER" id="PTHR28009">
    <property type="entry name" value="PHEROMONE ALPHA FACTOR RECEPTOR"/>
    <property type="match status" value="1"/>
</dbReference>
<dbReference type="GeneID" id="54547040"/>
<dbReference type="OrthoDB" id="5402633at2759"/>
<dbReference type="InterPro" id="IPR027458">
    <property type="entry name" value="STE2_TM1-TM2_sf"/>
</dbReference>
<feature type="transmembrane region" description="Helical" evidence="2">
    <location>
        <begin position="245"/>
        <end position="268"/>
    </location>
</feature>
<gene>
    <name evidence="3" type="ORF">EI97DRAFT_220944</name>
</gene>
<dbReference type="Proteomes" id="UP000800097">
    <property type="component" value="Unassembled WGS sequence"/>
</dbReference>
<dbReference type="InterPro" id="IPR000366">
    <property type="entry name" value="GPCR_STE2"/>
</dbReference>
<feature type="transmembrane region" description="Helical" evidence="2">
    <location>
        <begin position="211"/>
        <end position="233"/>
    </location>
</feature>
<dbReference type="GO" id="GO:0000750">
    <property type="term" value="P:pheromone-dependent signal transduction involved in conjugation with cellular fusion"/>
    <property type="evidence" value="ECO:0007669"/>
    <property type="project" value="TreeGrafter"/>
</dbReference>
<evidence type="ECO:0008006" key="5">
    <source>
        <dbReference type="Google" id="ProtNLM"/>
    </source>
</evidence>
<dbReference type="AlphaFoldDB" id="A0A6A6JSX0"/>
<evidence type="ECO:0000256" key="1">
    <source>
        <dbReference type="SAM" id="MobiDB-lite"/>
    </source>
</evidence>
<protein>
    <recommendedName>
        <fullName evidence="5">Pheromone alpha factor receptor</fullName>
    </recommendedName>
</protein>
<evidence type="ECO:0000256" key="2">
    <source>
        <dbReference type="SAM" id="Phobius"/>
    </source>
</evidence>
<dbReference type="GO" id="GO:0038038">
    <property type="term" value="C:G protein-coupled receptor homodimeric complex"/>
    <property type="evidence" value="ECO:0007669"/>
    <property type="project" value="TreeGrafter"/>
</dbReference>
<keyword evidence="4" id="KW-1185">Reference proteome</keyword>
<proteinExistence type="predicted"/>
<evidence type="ECO:0000313" key="4">
    <source>
        <dbReference type="Proteomes" id="UP000800097"/>
    </source>
</evidence>
<feature type="transmembrane region" description="Helical" evidence="2">
    <location>
        <begin position="78"/>
        <end position="97"/>
    </location>
</feature>